<evidence type="ECO:0000313" key="1">
    <source>
        <dbReference type="EMBL" id="EEE41660.1"/>
    </source>
</evidence>
<protein>
    <submittedName>
        <fullName evidence="1">Uncharacterized protein</fullName>
    </submittedName>
</protein>
<dbReference type="AlphaFoldDB" id="B9ADX0"/>
<dbReference type="OrthoDB" id="375122at2157"/>
<comment type="caution">
    <text evidence="1">The sequence shown here is derived from an EMBL/GenBank/DDBJ whole genome shotgun (WGS) entry which is preliminary data.</text>
</comment>
<dbReference type="PATRIC" id="fig|483214.13.peg.525"/>
<organism evidence="1 2">
    <name type="scientific">Methanobrevibacter smithii DSM 2375</name>
    <dbReference type="NCBI Taxonomy" id="483214"/>
    <lineage>
        <taxon>Archaea</taxon>
        <taxon>Methanobacteriati</taxon>
        <taxon>Methanobacteriota</taxon>
        <taxon>Methanomada group</taxon>
        <taxon>Methanobacteria</taxon>
        <taxon>Methanobacteriales</taxon>
        <taxon>Methanobacteriaceae</taxon>
        <taxon>Methanobrevibacter</taxon>
    </lineage>
</organism>
<reference evidence="1 2" key="1">
    <citation type="submission" date="2008-10" db="EMBL/GenBank/DDBJ databases">
        <authorList>
            <person name="Fulton L."/>
            <person name="Clifton S."/>
            <person name="Fulton B."/>
            <person name="Xu J."/>
            <person name="Minx P."/>
            <person name="Pepin K.H."/>
            <person name="Johnson M."/>
            <person name="Bhonagiri V."/>
            <person name="Nash W.E."/>
            <person name="Mardis E.R."/>
            <person name="Wilson R.K."/>
        </authorList>
    </citation>
    <scope>NUCLEOTIDE SEQUENCE [LARGE SCALE GENOMIC DNA]</scope>
    <source>
        <strain evidence="1 2">DSM 2375</strain>
    </source>
</reference>
<dbReference type="RefSeq" id="WP_004035329.1">
    <property type="nucleotide sequence ID" value="NZ_DS996911.1"/>
</dbReference>
<proteinExistence type="predicted"/>
<dbReference type="Proteomes" id="UP000003489">
    <property type="component" value="Unassembled WGS sequence"/>
</dbReference>
<gene>
    <name evidence="1" type="ORF">METSMIALI_00546</name>
</gene>
<evidence type="ECO:0000313" key="2">
    <source>
        <dbReference type="Proteomes" id="UP000003489"/>
    </source>
</evidence>
<reference evidence="1 2" key="2">
    <citation type="submission" date="2008-11" db="EMBL/GenBank/DDBJ databases">
        <title>Draft genome sequence of Methanobrevibacter smithii (DSM 2375).</title>
        <authorList>
            <person name="Sudarsanam P."/>
            <person name="Ley R."/>
            <person name="Guruge J."/>
            <person name="Turnbaugh P.J."/>
            <person name="Mahowald M."/>
            <person name="Liep D."/>
            <person name="Gordon J."/>
        </authorList>
    </citation>
    <scope>NUCLEOTIDE SEQUENCE [LARGE SCALE GENOMIC DNA]</scope>
    <source>
        <strain evidence="1 2">DSM 2375</strain>
    </source>
</reference>
<name>B9ADX0_METSM</name>
<dbReference type="HOGENOM" id="CLU_2103550_0_0_2"/>
<accession>B9ADX0</accession>
<sequence length="115" mass="12712">MKDRTVLIICGIAIIVSALFAAYIINDTLSISTTEFHLYENDPAESDNAVEDVSDDYPEYSPTFGNYKILGDDLEDRLIETSAGEKYVLGGDGYYTYAGTDSNGNYKIGTYMGKY</sequence>
<dbReference type="EMBL" id="ABYW01000005">
    <property type="protein sequence ID" value="EEE41660.1"/>
    <property type="molecule type" value="Genomic_DNA"/>
</dbReference>